<protein>
    <submittedName>
        <fullName evidence="1">Uncharacterized protein</fullName>
    </submittedName>
</protein>
<gene>
    <name evidence="1" type="ORF">CPB84DRAFT_1431479</name>
</gene>
<keyword evidence="2" id="KW-1185">Reference proteome</keyword>
<dbReference type="Proteomes" id="UP000724874">
    <property type="component" value="Unassembled WGS sequence"/>
</dbReference>
<evidence type="ECO:0000313" key="1">
    <source>
        <dbReference type="EMBL" id="KAF8909634.1"/>
    </source>
</evidence>
<organism evidence="1 2">
    <name type="scientific">Gymnopilus junonius</name>
    <name type="common">Spectacular rustgill mushroom</name>
    <name type="synonym">Gymnopilus spectabilis subsp. junonius</name>
    <dbReference type="NCBI Taxonomy" id="109634"/>
    <lineage>
        <taxon>Eukaryota</taxon>
        <taxon>Fungi</taxon>
        <taxon>Dikarya</taxon>
        <taxon>Basidiomycota</taxon>
        <taxon>Agaricomycotina</taxon>
        <taxon>Agaricomycetes</taxon>
        <taxon>Agaricomycetidae</taxon>
        <taxon>Agaricales</taxon>
        <taxon>Agaricineae</taxon>
        <taxon>Hymenogastraceae</taxon>
        <taxon>Gymnopilus</taxon>
    </lineage>
</organism>
<dbReference type="AlphaFoldDB" id="A0A9P5NWZ6"/>
<comment type="caution">
    <text evidence="1">The sequence shown here is derived from an EMBL/GenBank/DDBJ whole genome shotgun (WGS) entry which is preliminary data.</text>
</comment>
<sequence>MSPLHDFACASMRVACSVSDFLYHAVSACIQKQAPTFSLSTRRSIPIMYSPVLSGCTPYDLSWIYLEVIQLTTYAFRNLNSFVSVYSHLHYFKCKSGVPSGVFLKVPRACTYSTQDPCAKNKLQRGPVTTNAPGVPCHPCHSLNKSYAALRCVRCAVYMHILVLLPPASNRLTEFAIDWTVELEIDPSIVGFFPGPQVSGYPELVFGRLVGIDCALHFSACPCVSCQSTLVIAYLAVSHVDAAHYRVDRLLSSFGVNLRALSYRTQLLHFSR</sequence>
<dbReference type="EMBL" id="JADNYJ010000008">
    <property type="protein sequence ID" value="KAF8909634.1"/>
    <property type="molecule type" value="Genomic_DNA"/>
</dbReference>
<name>A0A9P5NWZ6_GYMJU</name>
<accession>A0A9P5NWZ6</accession>
<proteinExistence type="predicted"/>
<evidence type="ECO:0000313" key="2">
    <source>
        <dbReference type="Proteomes" id="UP000724874"/>
    </source>
</evidence>
<reference evidence="1" key="1">
    <citation type="submission" date="2020-11" db="EMBL/GenBank/DDBJ databases">
        <authorList>
            <consortium name="DOE Joint Genome Institute"/>
            <person name="Ahrendt S."/>
            <person name="Riley R."/>
            <person name="Andreopoulos W."/>
            <person name="LaButti K."/>
            <person name="Pangilinan J."/>
            <person name="Ruiz-duenas F.J."/>
            <person name="Barrasa J.M."/>
            <person name="Sanchez-Garcia M."/>
            <person name="Camarero S."/>
            <person name="Miyauchi S."/>
            <person name="Serrano A."/>
            <person name="Linde D."/>
            <person name="Babiker R."/>
            <person name="Drula E."/>
            <person name="Ayuso-Fernandez I."/>
            <person name="Pacheco R."/>
            <person name="Padilla G."/>
            <person name="Ferreira P."/>
            <person name="Barriuso J."/>
            <person name="Kellner H."/>
            <person name="Castanera R."/>
            <person name="Alfaro M."/>
            <person name="Ramirez L."/>
            <person name="Pisabarro A.G."/>
            <person name="Kuo A."/>
            <person name="Tritt A."/>
            <person name="Lipzen A."/>
            <person name="He G."/>
            <person name="Yan M."/>
            <person name="Ng V."/>
            <person name="Cullen D."/>
            <person name="Martin F."/>
            <person name="Rosso M.-N."/>
            <person name="Henrissat B."/>
            <person name="Hibbett D."/>
            <person name="Martinez A.T."/>
            <person name="Grigoriev I.V."/>
        </authorList>
    </citation>
    <scope>NUCLEOTIDE SEQUENCE</scope>
    <source>
        <strain evidence="1">AH 44721</strain>
    </source>
</reference>